<dbReference type="EMBL" id="CAJVPY010008430">
    <property type="protein sequence ID" value="CAG8695828.1"/>
    <property type="molecule type" value="Genomic_DNA"/>
</dbReference>
<reference evidence="1" key="1">
    <citation type="submission" date="2021-06" db="EMBL/GenBank/DDBJ databases">
        <authorList>
            <person name="Kallberg Y."/>
            <person name="Tangrot J."/>
            <person name="Rosling A."/>
        </authorList>
    </citation>
    <scope>NUCLEOTIDE SEQUENCE</scope>
    <source>
        <strain evidence="1">MA453B</strain>
    </source>
</reference>
<proteinExistence type="predicted"/>
<feature type="non-terminal residue" evidence="1">
    <location>
        <position position="110"/>
    </location>
</feature>
<organism evidence="1 2">
    <name type="scientific">Dentiscutata erythropus</name>
    <dbReference type="NCBI Taxonomy" id="1348616"/>
    <lineage>
        <taxon>Eukaryota</taxon>
        <taxon>Fungi</taxon>
        <taxon>Fungi incertae sedis</taxon>
        <taxon>Mucoromycota</taxon>
        <taxon>Glomeromycotina</taxon>
        <taxon>Glomeromycetes</taxon>
        <taxon>Diversisporales</taxon>
        <taxon>Gigasporaceae</taxon>
        <taxon>Dentiscutata</taxon>
    </lineage>
</organism>
<comment type="caution">
    <text evidence="1">The sequence shown here is derived from an EMBL/GenBank/DDBJ whole genome shotgun (WGS) entry which is preliminary data.</text>
</comment>
<sequence>MINSPITDSFSSTAPNFMFPAIPHDTSTLIIRNARIPPQTDPSIYLTALFYDPNSGVKKIKYYESIKNYLNEQNSIKILDPSKINGDGAINFNLNQEELTELNKMMFFKP</sequence>
<keyword evidence="2" id="KW-1185">Reference proteome</keyword>
<name>A0A9N9HLJ6_9GLOM</name>
<evidence type="ECO:0000313" key="1">
    <source>
        <dbReference type="EMBL" id="CAG8695828.1"/>
    </source>
</evidence>
<protein>
    <submittedName>
        <fullName evidence="1">658_t:CDS:1</fullName>
    </submittedName>
</protein>
<dbReference type="OrthoDB" id="10602604at2759"/>
<dbReference type="Proteomes" id="UP000789405">
    <property type="component" value="Unassembled WGS sequence"/>
</dbReference>
<dbReference type="AlphaFoldDB" id="A0A9N9HLJ6"/>
<accession>A0A9N9HLJ6</accession>
<gene>
    <name evidence="1" type="ORF">DERYTH_LOCUS12666</name>
</gene>
<evidence type="ECO:0000313" key="2">
    <source>
        <dbReference type="Proteomes" id="UP000789405"/>
    </source>
</evidence>